<dbReference type="AlphaFoldDB" id="A0AAW0JJE8"/>
<dbReference type="PANTHER" id="PTHR31286:SF167">
    <property type="entry name" value="OS09G0268800 PROTEIN"/>
    <property type="match status" value="1"/>
</dbReference>
<comment type="caution">
    <text evidence="2">The sequence shown here is derived from an EMBL/GenBank/DDBJ whole genome shotgun (WGS) entry which is preliminary data.</text>
</comment>
<dbReference type="InterPro" id="IPR025558">
    <property type="entry name" value="DUF4283"/>
</dbReference>
<dbReference type="Proteomes" id="UP000237347">
    <property type="component" value="Unassembled WGS sequence"/>
</dbReference>
<organism evidence="2 3">
    <name type="scientific">Quercus suber</name>
    <name type="common">Cork oak</name>
    <dbReference type="NCBI Taxonomy" id="58331"/>
    <lineage>
        <taxon>Eukaryota</taxon>
        <taxon>Viridiplantae</taxon>
        <taxon>Streptophyta</taxon>
        <taxon>Embryophyta</taxon>
        <taxon>Tracheophyta</taxon>
        <taxon>Spermatophyta</taxon>
        <taxon>Magnoliopsida</taxon>
        <taxon>eudicotyledons</taxon>
        <taxon>Gunneridae</taxon>
        <taxon>Pentapetalae</taxon>
        <taxon>rosids</taxon>
        <taxon>fabids</taxon>
        <taxon>Fagales</taxon>
        <taxon>Fagaceae</taxon>
        <taxon>Quercus</taxon>
    </lineage>
</organism>
<evidence type="ECO:0000313" key="2">
    <source>
        <dbReference type="EMBL" id="KAK7826970.1"/>
    </source>
</evidence>
<dbReference type="Gramene" id="rna-CFP56_67984">
    <property type="protein sequence ID" value="cds-POF12284.1"/>
    <property type="gene ID" value="gene-CFP56_67984"/>
</dbReference>
<proteinExistence type="predicted"/>
<dbReference type="Pfam" id="PF14111">
    <property type="entry name" value="DUF4283"/>
    <property type="match status" value="1"/>
</dbReference>
<dbReference type="EMBL" id="PKMF04000532">
    <property type="protein sequence ID" value="KAK7826970.1"/>
    <property type="molecule type" value="Genomic_DNA"/>
</dbReference>
<feature type="domain" description="DUF4283" evidence="1">
    <location>
        <begin position="27"/>
        <end position="103"/>
    </location>
</feature>
<accession>A0AAW0JJE8</accession>
<sequence length="158" mass="18011">MDDLTGQCAHLSLHTKECQTIPLTSAIENNNRVLVAKLFTKRRVNIESLARTLKSMWRFAQDFKVRDLTQNTILLLFTHEINVQKIIPQGPWTFDKYLIGLYQTSASESVDDAKFDTNPFWIQLHNLPLSCMNKANALAIKNTIGSVEQVDASPFREC</sequence>
<keyword evidence="3" id="KW-1185">Reference proteome</keyword>
<name>A0AAW0JJE8_QUESU</name>
<reference evidence="2 3" key="1">
    <citation type="journal article" date="2018" name="Sci. Data">
        <title>The draft genome sequence of cork oak.</title>
        <authorList>
            <person name="Ramos A.M."/>
            <person name="Usie A."/>
            <person name="Barbosa P."/>
            <person name="Barros P.M."/>
            <person name="Capote T."/>
            <person name="Chaves I."/>
            <person name="Simoes F."/>
            <person name="Abreu I."/>
            <person name="Carrasquinho I."/>
            <person name="Faro C."/>
            <person name="Guimaraes J.B."/>
            <person name="Mendonca D."/>
            <person name="Nobrega F."/>
            <person name="Rodrigues L."/>
            <person name="Saibo N.J.M."/>
            <person name="Varela M.C."/>
            <person name="Egas C."/>
            <person name="Matos J."/>
            <person name="Miguel C.M."/>
            <person name="Oliveira M.M."/>
            <person name="Ricardo C.P."/>
            <person name="Goncalves S."/>
        </authorList>
    </citation>
    <scope>NUCLEOTIDE SEQUENCE [LARGE SCALE GENOMIC DNA]</scope>
    <source>
        <strain evidence="3">cv. HL8</strain>
    </source>
</reference>
<protein>
    <recommendedName>
        <fullName evidence="1">DUF4283 domain-containing protein</fullName>
    </recommendedName>
</protein>
<evidence type="ECO:0000259" key="1">
    <source>
        <dbReference type="Pfam" id="PF14111"/>
    </source>
</evidence>
<dbReference type="PANTHER" id="PTHR31286">
    <property type="entry name" value="GLYCINE-RICH CELL WALL STRUCTURAL PROTEIN 1.8-LIKE"/>
    <property type="match status" value="1"/>
</dbReference>
<evidence type="ECO:0000313" key="3">
    <source>
        <dbReference type="Proteomes" id="UP000237347"/>
    </source>
</evidence>
<dbReference type="InterPro" id="IPR040256">
    <property type="entry name" value="At4g02000-like"/>
</dbReference>
<gene>
    <name evidence="2" type="ORF">CFP56_031566</name>
</gene>